<comment type="caution">
    <text evidence="1">The sequence shown here is derived from an EMBL/GenBank/DDBJ whole genome shotgun (WGS) entry which is preliminary data.</text>
</comment>
<accession>A0ABU6QD97</accession>
<reference evidence="1 2" key="1">
    <citation type="journal article" date="2023" name="Plants (Basel)">
        <title>Bridging the Gap: Combining Genomics and Transcriptomics Approaches to Understand Stylosanthes scabra, an Orphan Legume from the Brazilian Caatinga.</title>
        <authorList>
            <person name="Ferreira-Neto J.R.C."/>
            <person name="da Silva M.D."/>
            <person name="Binneck E."/>
            <person name="de Melo N.F."/>
            <person name="da Silva R.H."/>
            <person name="de Melo A.L.T.M."/>
            <person name="Pandolfi V."/>
            <person name="Bustamante F.O."/>
            <person name="Brasileiro-Vidal A.C."/>
            <person name="Benko-Iseppon A.M."/>
        </authorList>
    </citation>
    <scope>NUCLEOTIDE SEQUENCE [LARGE SCALE GENOMIC DNA]</scope>
    <source>
        <tissue evidence="1">Leaves</tissue>
    </source>
</reference>
<sequence length="164" mass="18386">MNLPNDVVLFSVAASRRQGSVEYPQRSDLVDLLLGNGRFEPTTTAAASRTSKAPTTAVRSHCVVVGFCPMQPRFRRCIRPPPFSLCDSLEDKEFLILKFYFVGSFHHSTNKCWVGISLLGVTCQLCSPVRFLESFVPWFQKLLPSLRVTHIFILPGDCCLATLF</sequence>
<dbReference type="Proteomes" id="UP001341840">
    <property type="component" value="Unassembled WGS sequence"/>
</dbReference>
<gene>
    <name evidence="1" type="ORF">PIB30_037719</name>
</gene>
<protein>
    <submittedName>
        <fullName evidence="1">Uncharacterized protein</fullName>
    </submittedName>
</protein>
<name>A0ABU6QD97_9FABA</name>
<keyword evidence="2" id="KW-1185">Reference proteome</keyword>
<dbReference type="EMBL" id="JASCZI010000191">
    <property type="protein sequence ID" value="MED6109885.1"/>
    <property type="molecule type" value="Genomic_DNA"/>
</dbReference>
<proteinExistence type="predicted"/>
<evidence type="ECO:0000313" key="1">
    <source>
        <dbReference type="EMBL" id="MED6109885.1"/>
    </source>
</evidence>
<organism evidence="1 2">
    <name type="scientific">Stylosanthes scabra</name>
    <dbReference type="NCBI Taxonomy" id="79078"/>
    <lineage>
        <taxon>Eukaryota</taxon>
        <taxon>Viridiplantae</taxon>
        <taxon>Streptophyta</taxon>
        <taxon>Embryophyta</taxon>
        <taxon>Tracheophyta</taxon>
        <taxon>Spermatophyta</taxon>
        <taxon>Magnoliopsida</taxon>
        <taxon>eudicotyledons</taxon>
        <taxon>Gunneridae</taxon>
        <taxon>Pentapetalae</taxon>
        <taxon>rosids</taxon>
        <taxon>fabids</taxon>
        <taxon>Fabales</taxon>
        <taxon>Fabaceae</taxon>
        <taxon>Papilionoideae</taxon>
        <taxon>50 kb inversion clade</taxon>
        <taxon>dalbergioids sensu lato</taxon>
        <taxon>Dalbergieae</taxon>
        <taxon>Pterocarpus clade</taxon>
        <taxon>Stylosanthes</taxon>
    </lineage>
</organism>
<evidence type="ECO:0000313" key="2">
    <source>
        <dbReference type="Proteomes" id="UP001341840"/>
    </source>
</evidence>